<dbReference type="PROSITE" id="PS00136">
    <property type="entry name" value="SUBTILASE_ASP"/>
    <property type="match status" value="1"/>
</dbReference>
<feature type="region of interest" description="Disordered" evidence="9">
    <location>
        <begin position="120"/>
        <end position="151"/>
    </location>
</feature>
<organism evidence="13 14">
    <name type="scientific">Candidatus Kaiserbacteria bacterium CG10_big_fil_rev_8_21_14_0_10_51_14</name>
    <dbReference type="NCBI Taxonomy" id="1974610"/>
    <lineage>
        <taxon>Bacteria</taxon>
        <taxon>Candidatus Kaiseribacteriota</taxon>
    </lineage>
</organism>
<dbReference type="InterPro" id="IPR010259">
    <property type="entry name" value="S8pro/Inhibitor_I9"/>
</dbReference>
<evidence type="ECO:0000259" key="12">
    <source>
        <dbReference type="Pfam" id="PF05922"/>
    </source>
</evidence>
<comment type="similarity">
    <text evidence="1 7 8">Belongs to the peptidase S8 family.</text>
</comment>
<evidence type="ECO:0000256" key="3">
    <source>
        <dbReference type="ARBA" id="ARBA00022723"/>
    </source>
</evidence>
<evidence type="ECO:0000256" key="6">
    <source>
        <dbReference type="PIRSR" id="PIRSR615500-1"/>
    </source>
</evidence>
<dbReference type="CDD" id="cd07477">
    <property type="entry name" value="Peptidases_S8_Subtilisin_subset"/>
    <property type="match status" value="1"/>
</dbReference>
<dbReference type="PROSITE" id="PS00137">
    <property type="entry name" value="SUBTILASE_HIS"/>
    <property type="match status" value="1"/>
</dbReference>
<evidence type="ECO:0000256" key="10">
    <source>
        <dbReference type="SAM" id="SignalP"/>
    </source>
</evidence>
<dbReference type="Gene3D" id="3.40.50.200">
    <property type="entry name" value="Peptidase S8/S53 domain"/>
    <property type="match status" value="1"/>
</dbReference>
<evidence type="ECO:0000256" key="9">
    <source>
        <dbReference type="SAM" id="MobiDB-lite"/>
    </source>
</evidence>
<dbReference type="InterPro" id="IPR015500">
    <property type="entry name" value="Peptidase_S8_subtilisin-rel"/>
</dbReference>
<dbReference type="GO" id="GO:0004252">
    <property type="term" value="F:serine-type endopeptidase activity"/>
    <property type="evidence" value="ECO:0007669"/>
    <property type="project" value="UniProtKB-UniRule"/>
</dbReference>
<evidence type="ECO:0000256" key="7">
    <source>
        <dbReference type="PROSITE-ProRule" id="PRU01240"/>
    </source>
</evidence>
<dbReference type="GO" id="GO:0046872">
    <property type="term" value="F:metal ion binding"/>
    <property type="evidence" value="ECO:0007669"/>
    <property type="project" value="UniProtKB-KW"/>
</dbReference>
<accession>A0A2H0UC72</accession>
<dbReference type="InterPro" id="IPR036852">
    <property type="entry name" value="Peptidase_S8/S53_dom_sf"/>
</dbReference>
<dbReference type="InterPro" id="IPR000209">
    <property type="entry name" value="Peptidase_S8/S53_dom"/>
</dbReference>
<gene>
    <name evidence="13" type="ORF">COU18_01120</name>
</gene>
<evidence type="ECO:0000256" key="8">
    <source>
        <dbReference type="RuleBase" id="RU003355"/>
    </source>
</evidence>
<keyword evidence="10" id="KW-0732">Signal</keyword>
<evidence type="ECO:0000256" key="2">
    <source>
        <dbReference type="ARBA" id="ARBA00022670"/>
    </source>
</evidence>
<feature type="chain" id="PRO_5013823127" evidence="10">
    <location>
        <begin position="26"/>
        <end position="453"/>
    </location>
</feature>
<dbReference type="AlphaFoldDB" id="A0A2H0UC72"/>
<dbReference type="PANTHER" id="PTHR43806:SF11">
    <property type="entry name" value="CEREVISIN-RELATED"/>
    <property type="match status" value="1"/>
</dbReference>
<dbReference type="InterPro" id="IPR022398">
    <property type="entry name" value="Peptidase_S8_His-AS"/>
</dbReference>
<dbReference type="Pfam" id="PF00082">
    <property type="entry name" value="Peptidase_S8"/>
    <property type="match status" value="1"/>
</dbReference>
<proteinExistence type="inferred from homology"/>
<keyword evidence="2 7" id="KW-0645">Protease</keyword>
<reference evidence="14" key="1">
    <citation type="submission" date="2017-09" db="EMBL/GenBank/DDBJ databases">
        <title>Depth-based differentiation of microbial function through sediment-hosted aquifers and enrichment of novel symbionts in the deep terrestrial subsurface.</title>
        <authorList>
            <person name="Probst A.J."/>
            <person name="Ladd B."/>
            <person name="Jarett J.K."/>
            <person name="Geller-Mcgrath D.E."/>
            <person name="Sieber C.M.K."/>
            <person name="Emerson J.B."/>
            <person name="Anantharaman K."/>
            <person name="Thomas B.C."/>
            <person name="Malmstrom R."/>
            <person name="Stieglmeier M."/>
            <person name="Klingl A."/>
            <person name="Woyke T."/>
            <person name="Ryan C.M."/>
            <person name="Banfield J.F."/>
        </authorList>
    </citation>
    <scope>NUCLEOTIDE SEQUENCE [LARGE SCALE GENOMIC DNA]</scope>
</reference>
<dbReference type="PROSITE" id="PS51892">
    <property type="entry name" value="SUBTILASE"/>
    <property type="match status" value="1"/>
</dbReference>
<dbReference type="PRINTS" id="PR00723">
    <property type="entry name" value="SUBTILISIN"/>
</dbReference>
<dbReference type="InterPro" id="IPR050131">
    <property type="entry name" value="Peptidase_S8_subtilisin-like"/>
</dbReference>
<evidence type="ECO:0000256" key="5">
    <source>
        <dbReference type="ARBA" id="ARBA00022825"/>
    </source>
</evidence>
<dbReference type="Gene3D" id="3.30.70.80">
    <property type="entry name" value="Peptidase S8 propeptide/proteinase inhibitor I9"/>
    <property type="match status" value="1"/>
</dbReference>
<feature type="active site" description="Charge relay system" evidence="6 7">
    <location>
        <position position="210"/>
    </location>
</feature>
<dbReference type="InterPro" id="IPR023828">
    <property type="entry name" value="Peptidase_S8_Ser-AS"/>
</dbReference>
<dbReference type="Pfam" id="PF05922">
    <property type="entry name" value="Inhibitor_I9"/>
    <property type="match status" value="1"/>
</dbReference>
<dbReference type="EMBL" id="PFBK01000003">
    <property type="protein sequence ID" value="PIR83992.1"/>
    <property type="molecule type" value="Genomic_DNA"/>
</dbReference>
<feature type="domain" description="Peptidase S8/S53" evidence="11">
    <location>
        <begin position="167"/>
        <end position="433"/>
    </location>
</feature>
<dbReference type="GO" id="GO:0006508">
    <property type="term" value="P:proteolysis"/>
    <property type="evidence" value="ECO:0007669"/>
    <property type="project" value="UniProtKB-KW"/>
</dbReference>
<evidence type="ECO:0000256" key="4">
    <source>
        <dbReference type="ARBA" id="ARBA00022801"/>
    </source>
</evidence>
<evidence type="ECO:0000313" key="13">
    <source>
        <dbReference type="EMBL" id="PIR83992.1"/>
    </source>
</evidence>
<dbReference type="InterPro" id="IPR023827">
    <property type="entry name" value="Peptidase_S8_Asp-AS"/>
</dbReference>
<dbReference type="InterPro" id="IPR034202">
    <property type="entry name" value="Subtilisin_Carlsberg-like"/>
</dbReference>
<sequence>MNRRAGIIIPAAVLTFFCFAALAFAEVNSERADRAGERIPNQYIVVFKDSVTNVDAAENDLVSRVRGERLNSYRSALNGFAARFSEADLEAVKNDPRVAFVSADREVSIADSVRAVRDDVRSLSRRSRGSPPPPEAEAKKSSPGTFSVQSLPTGIDRINAEAKANKGTGVHVAVIDTGIQTNHSDLKNNIAGGKNCSSGSKSNYNDGNGHGTHVAGTIAALDNGLGVVGVAPEAKLWAVRVLNNAGSGTWSSVICGIDFVTSKAPANGGPITVANMSLGGGGTSDNNCGNSNNDALHKAVCRARDAGVTIVVAAGNSGADAAGFVPAAYDDAVITVSALADSDGVEGGLGAGTSYGADDTFASFSNYGTVVDIGAPGVWIYSTWIKNGYKTISGTSMASPHVAGAAALYIATHPGASWSTVRDALVTSGEPLGSGHSDPGGKHPEPVLRADTL</sequence>
<feature type="region of interest" description="Disordered" evidence="9">
    <location>
        <begin position="428"/>
        <end position="453"/>
    </location>
</feature>
<feature type="compositionally biased region" description="Polar residues" evidence="9">
    <location>
        <begin position="142"/>
        <end position="151"/>
    </location>
</feature>
<dbReference type="PANTHER" id="PTHR43806">
    <property type="entry name" value="PEPTIDASE S8"/>
    <property type="match status" value="1"/>
</dbReference>
<dbReference type="GO" id="GO:0005615">
    <property type="term" value="C:extracellular space"/>
    <property type="evidence" value="ECO:0007669"/>
    <property type="project" value="TreeGrafter"/>
</dbReference>
<evidence type="ECO:0000256" key="1">
    <source>
        <dbReference type="ARBA" id="ARBA00011073"/>
    </source>
</evidence>
<name>A0A2H0UC72_9BACT</name>
<dbReference type="Proteomes" id="UP000231192">
    <property type="component" value="Unassembled WGS sequence"/>
</dbReference>
<feature type="active site" description="Charge relay system" evidence="6 7">
    <location>
        <position position="176"/>
    </location>
</feature>
<comment type="caution">
    <text evidence="13">The sequence shown here is derived from an EMBL/GenBank/DDBJ whole genome shotgun (WGS) entry which is preliminary data.</text>
</comment>
<dbReference type="SUPFAM" id="SSF52743">
    <property type="entry name" value="Subtilisin-like"/>
    <property type="match status" value="1"/>
</dbReference>
<feature type="domain" description="Inhibitor I9" evidence="12">
    <location>
        <begin position="42"/>
        <end position="109"/>
    </location>
</feature>
<evidence type="ECO:0000313" key="14">
    <source>
        <dbReference type="Proteomes" id="UP000231192"/>
    </source>
</evidence>
<feature type="signal peptide" evidence="10">
    <location>
        <begin position="1"/>
        <end position="25"/>
    </location>
</feature>
<keyword evidence="4 7" id="KW-0378">Hydrolase</keyword>
<dbReference type="PROSITE" id="PS00138">
    <property type="entry name" value="SUBTILASE_SER"/>
    <property type="match status" value="1"/>
</dbReference>
<protein>
    <submittedName>
        <fullName evidence="13">Peptidase S8</fullName>
    </submittedName>
</protein>
<evidence type="ECO:0000259" key="11">
    <source>
        <dbReference type="Pfam" id="PF00082"/>
    </source>
</evidence>
<keyword evidence="5 7" id="KW-0720">Serine protease</keyword>
<dbReference type="InterPro" id="IPR037045">
    <property type="entry name" value="S8pro/Inhibitor_I9_sf"/>
</dbReference>
<keyword evidence="3" id="KW-0479">Metal-binding</keyword>
<feature type="compositionally biased region" description="Basic and acidic residues" evidence="9">
    <location>
        <begin position="439"/>
        <end position="453"/>
    </location>
</feature>
<feature type="active site" description="Charge relay system" evidence="6 7">
    <location>
        <position position="396"/>
    </location>
</feature>